<dbReference type="EMBL" id="CP006905">
    <property type="protein sequence ID" value="AIY83432.1"/>
    <property type="molecule type" value="Genomic_DNA"/>
</dbReference>
<evidence type="ECO:0000313" key="2">
    <source>
        <dbReference type="Proteomes" id="UP000030635"/>
    </source>
</evidence>
<keyword evidence="2" id="KW-1185">Reference proteome</keyword>
<name>A0A0A7FUZ8_9CLOT</name>
<dbReference type="OrthoDB" id="9954896at2"/>
<proteinExistence type="predicted"/>
<gene>
    <name evidence="1" type="ORF">U729_2466</name>
</gene>
<dbReference type="HOGENOM" id="CLU_2567734_0_0_9"/>
<reference evidence="1 2" key="1">
    <citation type="journal article" date="2015" name="Infect. Genet. Evol.">
        <title>Genomic sequences of six botulinum neurotoxin-producing strains representing three clostridial species illustrate the mobility and diversity of botulinum neurotoxin genes.</title>
        <authorList>
            <person name="Smith T.J."/>
            <person name="Hill K.K."/>
            <person name="Xie G."/>
            <person name="Foley B.T."/>
            <person name="Williamson C.H."/>
            <person name="Foster J.T."/>
            <person name="Johnson S.L."/>
            <person name="Chertkov O."/>
            <person name="Teshima H."/>
            <person name="Gibbons H.S."/>
            <person name="Johnsky L.A."/>
            <person name="Karavis M.A."/>
            <person name="Smith L.A."/>
        </authorList>
    </citation>
    <scope>NUCLEOTIDE SEQUENCE [LARGE SCALE GENOMIC DNA]</scope>
    <source>
        <strain evidence="1 2">Sullivan</strain>
    </source>
</reference>
<evidence type="ECO:0000313" key="1">
    <source>
        <dbReference type="EMBL" id="AIY83432.1"/>
    </source>
</evidence>
<dbReference type="AlphaFoldDB" id="A0A0A7FUZ8"/>
<dbReference type="Proteomes" id="UP000030635">
    <property type="component" value="Chromosome"/>
</dbReference>
<dbReference type="KEGG" id="cbv:U729_2466"/>
<dbReference type="eggNOG" id="ENOG5032N0D">
    <property type="taxonomic scope" value="Bacteria"/>
</dbReference>
<dbReference type="RefSeq" id="WP_039315460.1">
    <property type="nucleotide sequence ID" value="NZ_CP006905.1"/>
</dbReference>
<sequence length="81" mass="9458">MKDINDFFDIDKSDEKFHSLTLKNDKEKLLGEKKASEIKDYFHNLKDKNEEKDTDGIRVLVPKDAYKLKALIDDLNTILNS</sequence>
<accession>A0A0A7FUZ8</accession>
<organism evidence="1 2">
    <name type="scientific">Clostridium baratii str. Sullivan</name>
    <dbReference type="NCBI Taxonomy" id="1415775"/>
    <lineage>
        <taxon>Bacteria</taxon>
        <taxon>Bacillati</taxon>
        <taxon>Bacillota</taxon>
        <taxon>Clostridia</taxon>
        <taxon>Eubacteriales</taxon>
        <taxon>Clostridiaceae</taxon>
        <taxon>Clostridium</taxon>
    </lineage>
</organism>
<protein>
    <submittedName>
        <fullName evidence="1">Uncharacterized protein</fullName>
    </submittedName>
</protein>